<comment type="cofactor">
    <cofactor evidence="1">
        <name>Cu(2+)</name>
        <dbReference type="ChEBI" id="CHEBI:29036"/>
    </cofactor>
</comment>
<feature type="domain" description="Auxiliary Activity family 9 catalytic" evidence="6">
    <location>
        <begin position="13"/>
        <end position="249"/>
    </location>
</feature>
<proteinExistence type="predicted"/>
<evidence type="ECO:0000256" key="4">
    <source>
        <dbReference type="ARBA" id="ARBA00023157"/>
    </source>
</evidence>
<evidence type="ECO:0000313" key="7">
    <source>
        <dbReference type="EMBL" id="KAF2873645.1"/>
    </source>
</evidence>
<dbReference type="OrthoDB" id="4849160at2759"/>
<comment type="subcellular location">
    <subcellularLocation>
        <location evidence="2">Secreted</location>
    </subcellularLocation>
</comment>
<evidence type="ECO:0000313" key="8">
    <source>
        <dbReference type="Proteomes" id="UP000481861"/>
    </source>
</evidence>
<dbReference type="Gene3D" id="2.70.50.70">
    <property type="match status" value="1"/>
</dbReference>
<dbReference type="PANTHER" id="PTHR33353">
    <property type="entry name" value="PUTATIVE (AFU_ORTHOLOGUE AFUA_1G12560)-RELATED"/>
    <property type="match status" value="1"/>
</dbReference>
<evidence type="ECO:0000256" key="1">
    <source>
        <dbReference type="ARBA" id="ARBA00001973"/>
    </source>
</evidence>
<sequence length="286" mass="30841">ALLAALAATTSAHTEVKTWTIGGQTYAGFRDEYKTDPGNGSPAWLTNQGWGHTPIYGSAMNSEDIICHEQAVSSKHSAPAAAGSSVSMEWYHIGAPKGACPKENQDEEGWDCSHHGFTATYMAPCYGPCADVDKTSLKFFKISEKGLIDFEGRYKETGRWGTDVTMYENGNVNTVTIPGNIPSGEYVFRTEVWSFHNSGDGNVAEAQAWPQCANIKVTGGDDSAGMPEGKPAMKLYSPKDPMMMYNIYLAGHATEVPVPGPPMFNAGSGNTKARRAHRSHSRAFSS</sequence>
<dbReference type="Pfam" id="PF03443">
    <property type="entry name" value="AA9"/>
    <property type="match status" value="1"/>
</dbReference>
<comment type="caution">
    <text evidence="7">The sequence shown here is derived from an EMBL/GenBank/DDBJ whole genome shotgun (WGS) entry which is preliminary data.</text>
</comment>
<dbReference type="AlphaFoldDB" id="A0A7C8MS26"/>
<dbReference type="Proteomes" id="UP000481861">
    <property type="component" value="Unassembled WGS sequence"/>
</dbReference>
<accession>A0A7C8MS26</accession>
<keyword evidence="8" id="KW-1185">Reference proteome</keyword>
<dbReference type="GO" id="GO:0016787">
    <property type="term" value="F:hydrolase activity"/>
    <property type="evidence" value="ECO:0007669"/>
    <property type="project" value="UniProtKB-KW"/>
</dbReference>
<name>A0A7C8MS26_9PLEO</name>
<evidence type="ECO:0000259" key="6">
    <source>
        <dbReference type="Pfam" id="PF03443"/>
    </source>
</evidence>
<keyword evidence="4" id="KW-1015">Disulfide bond</keyword>
<keyword evidence="7" id="KW-0378">Hydrolase</keyword>
<dbReference type="InterPro" id="IPR049892">
    <property type="entry name" value="AA9"/>
</dbReference>
<feature type="non-terminal residue" evidence="7">
    <location>
        <position position="1"/>
    </location>
</feature>
<dbReference type="InterPro" id="IPR005103">
    <property type="entry name" value="AA9_LPMO"/>
</dbReference>
<feature type="region of interest" description="Disordered" evidence="5">
    <location>
        <begin position="261"/>
        <end position="286"/>
    </location>
</feature>
<feature type="non-terminal residue" evidence="7">
    <location>
        <position position="286"/>
    </location>
</feature>
<evidence type="ECO:0000256" key="5">
    <source>
        <dbReference type="SAM" id="MobiDB-lite"/>
    </source>
</evidence>
<organism evidence="7 8">
    <name type="scientific">Massariosphaeria phaeospora</name>
    <dbReference type="NCBI Taxonomy" id="100035"/>
    <lineage>
        <taxon>Eukaryota</taxon>
        <taxon>Fungi</taxon>
        <taxon>Dikarya</taxon>
        <taxon>Ascomycota</taxon>
        <taxon>Pezizomycotina</taxon>
        <taxon>Dothideomycetes</taxon>
        <taxon>Pleosporomycetidae</taxon>
        <taxon>Pleosporales</taxon>
        <taxon>Pleosporales incertae sedis</taxon>
        <taxon>Massariosphaeria</taxon>
    </lineage>
</organism>
<evidence type="ECO:0000256" key="2">
    <source>
        <dbReference type="ARBA" id="ARBA00004613"/>
    </source>
</evidence>
<dbReference type="EMBL" id="JAADJZ010000007">
    <property type="protein sequence ID" value="KAF2873645.1"/>
    <property type="molecule type" value="Genomic_DNA"/>
</dbReference>
<evidence type="ECO:0000256" key="3">
    <source>
        <dbReference type="ARBA" id="ARBA00022525"/>
    </source>
</evidence>
<reference evidence="7 8" key="1">
    <citation type="submission" date="2020-01" db="EMBL/GenBank/DDBJ databases">
        <authorList>
            <consortium name="DOE Joint Genome Institute"/>
            <person name="Haridas S."/>
            <person name="Albert R."/>
            <person name="Binder M."/>
            <person name="Bloem J."/>
            <person name="Labutti K."/>
            <person name="Salamov A."/>
            <person name="Andreopoulos B."/>
            <person name="Baker S.E."/>
            <person name="Barry K."/>
            <person name="Bills G."/>
            <person name="Bluhm B.H."/>
            <person name="Cannon C."/>
            <person name="Castanera R."/>
            <person name="Culley D.E."/>
            <person name="Daum C."/>
            <person name="Ezra D."/>
            <person name="Gonzalez J.B."/>
            <person name="Henrissat B."/>
            <person name="Kuo A."/>
            <person name="Liang C."/>
            <person name="Lipzen A."/>
            <person name="Lutzoni F."/>
            <person name="Magnuson J."/>
            <person name="Mondo S."/>
            <person name="Nolan M."/>
            <person name="Ohm R."/>
            <person name="Pangilinan J."/>
            <person name="Park H.-J.H."/>
            <person name="Ramirez L."/>
            <person name="Alfaro M."/>
            <person name="Sun H."/>
            <person name="Tritt A."/>
            <person name="Yoshinaga Y."/>
            <person name="Zwiers L.-H.L."/>
            <person name="Turgeon B.G."/>
            <person name="Goodwin S.B."/>
            <person name="Spatafora J.W."/>
            <person name="Crous P.W."/>
            <person name="Grigoriev I.V."/>
        </authorList>
    </citation>
    <scope>NUCLEOTIDE SEQUENCE [LARGE SCALE GENOMIC DNA]</scope>
    <source>
        <strain evidence="7 8">CBS 611.86</strain>
    </source>
</reference>
<feature type="compositionally biased region" description="Basic residues" evidence="5">
    <location>
        <begin position="272"/>
        <end position="286"/>
    </location>
</feature>
<keyword evidence="3" id="KW-0964">Secreted</keyword>
<protein>
    <submittedName>
        <fullName evidence="7">Glycoside hydrolase</fullName>
    </submittedName>
</protein>
<dbReference type="CDD" id="cd21175">
    <property type="entry name" value="LPMO_AA9"/>
    <property type="match status" value="1"/>
</dbReference>
<dbReference type="PANTHER" id="PTHR33353:SF34">
    <property type="entry name" value="ENDO-BETA-1,4-GLUCANASE D"/>
    <property type="match status" value="1"/>
</dbReference>
<gene>
    <name evidence="7" type="ORF">BDV95DRAFT_476082</name>
</gene>
<dbReference type="GO" id="GO:0005576">
    <property type="term" value="C:extracellular region"/>
    <property type="evidence" value="ECO:0007669"/>
    <property type="project" value="UniProtKB-SubCell"/>
</dbReference>